<dbReference type="EMBL" id="JAGINP010000005">
    <property type="protein sequence ID" value="MBP2291973.1"/>
    <property type="molecule type" value="Genomic_DNA"/>
</dbReference>
<dbReference type="PANTHER" id="PTHR48097:SF5">
    <property type="entry name" value="LOW SPECIFICITY L-THREONINE ALDOLASE"/>
    <property type="match status" value="1"/>
</dbReference>
<accession>A0ABS4SHC7</accession>
<dbReference type="InterPro" id="IPR001597">
    <property type="entry name" value="ArAA_b-elim_lyase/Thr_aldolase"/>
</dbReference>
<comment type="cofactor">
    <cofactor evidence="1 5">
        <name>pyridoxal 5'-phosphate</name>
        <dbReference type="ChEBI" id="CHEBI:597326"/>
    </cofactor>
</comment>
<sequence>MSYDFRSDNVAGAAPEVVNALAAASVGSADPYGNDPWSDNVTRRLSDIFETEVAVFPVATGTAANALTLSALVPPYGAVYCHDESHINTDECGAPENFTDGAKLVPLAGPGGKLDPDTLTAALGKAGIGVVHRVQPAALSLTQATEAGTVYRPEEVAALVDVAHGHGMAVHMDGARFANAIARLGCAPADVTWKVGVDVLALGGTKGGCLAAEAVVFFNPALAEDFGFLRKRAGHLVSKGRFLSAQLDAWLADDLWLRLARHANAMADRLSQGLAALPGAELAFPVEANEIFVRLPAAVADGLEAAGYRFYRWDGTLLRLVTAFDTPQAAVDGFLKIAKNLSEKA</sequence>
<comment type="caution">
    <text evidence="7">The sequence shown here is derived from an EMBL/GenBank/DDBJ whole genome shotgun (WGS) entry which is preliminary data.</text>
</comment>
<dbReference type="Gene3D" id="3.90.1150.10">
    <property type="entry name" value="Aspartate Aminotransferase, domain 1"/>
    <property type="match status" value="1"/>
</dbReference>
<evidence type="ECO:0000259" key="6">
    <source>
        <dbReference type="Pfam" id="PF01212"/>
    </source>
</evidence>
<gene>
    <name evidence="7" type="ORF">J2851_001734</name>
</gene>
<dbReference type="InterPro" id="IPR026273">
    <property type="entry name" value="Low_specificity_L-TA_bact"/>
</dbReference>
<comment type="function">
    <text evidence="5">Catalyzes the cleavage of L-allo-threonine and L-threonine to glycine and acetaldehyde.</text>
</comment>
<reference evidence="7 8" key="1">
    <citation type="submission" date="2021-03" db="EMBL/GenBank/DDBJ databases">
        <title>Genomic Encyclopedia of Type Strains, Phase III (KMG-III): the genomes of soil and plant-associated and newly described type strains.</title>
        <authorList>
            <person name="Whitman W."/>
        </authorList>
    </citation>
    <scope>NUCLEOTIDE SEQUENCE [LARGE SCALE GENOMIC DNA]</scope>
    <source>
        <strain evidence="7 8">IMMIB AFH-6</strain>
    </source>
</reference>
<dbReference type="CDD" id="cd06502">
    <property type="entry name" value="TA_like"/>
    <property type="match status" value="1"/>
</dbReference>
<dbReference type="InterPro" id="IPR015424">
    <property type="entry name" value="PyrdxlP-dep_Trfase"/>
</dbReference>
<dbReference type="PIRSF" id="PIRSF038940">
    <property type="entry name" value="Low_specificity_LTA"/>
    <property type="match status" value="1"/>
</dbReference>
<comment type="similarity">
    <text evidence="2 5">Belongs to the threonine aldolase family.</text>
</comment>
<keyword evidence="4 5" id="KW-0663">Pyridoxal phosphate</keyword>
<organism evidence="7 8">
    <name type="scientific">Azospirillum rugosum</name>
    <dbReference type="NCBI Taxonomy" id="416170"/>
    <lineage>
        <taxon>Bacteria</taxon>
        <taxon>Pseudomonadati</taxon>
        <taxon>Pseudomonadota</taxon>
        <taxon>Alphaproteobacteria</taxon>
        <taxon>Rhodospirillales</taxon>
        <taxon>Azospirillaceae</taxon>
        <taxon>Azospirillum</taxon>
    </lineage>
</organism>
<dbReference type="RefSeq" id="WP_209765739.1">
    <property type="nucleotide sequence ID" value="NZ_JAGINP010000005.1"/>
</dbReference>
<dbReference type="PANTHER" id="PTHR48097">
    <property type="entry name" value="L-THREONINE ALDOLASE-RELATED"/>
    <property type="match status" value="1"/>
</dbReference>
<protein>
    <recommendedName>
        <fullName evidence="5">L-threonine aldolase</fullName>
        <ecNumber evidence="5">4.1.2.48</ecNumber>
    </recommendedName>
</protein>
<evidence type="ECO:0000256" key="1">
    <source>
        <dbReference type="ARBA" id="ARBA00001933"/>
    </source>
</evidence>
<dbReference type="Pfam" id="PF01212">
    <property type="entry name" value="Beta_elim_lyase"/>
    <property type="match status" value="1"/>
</dbReference>
<evidence type="ECO:0000256" key="5">
    <source>
        <dbReference type="PIRNR" id="PIRNR038940"/>
    </source>
</evidence>
<keyword evidence="8" id="KW-1185">Reference proteome</keyword>
<evidence type="ECO:0000256" key="3">
    <source>
        <dbReference type="ARBA" id="ARBA00011881"/>
    </source>
</evidence>
<evidence type="ECO:0000313" key="7">
    <source>
        <dbReference type="EMBL" id="MBP2291973.1"/>
    </source>
</evidence>
<proteinExistence type="inferred from homology"/>
<keyword evidence="5 7" id="KW-0456">Lyase</keyword>
<evidence type="ECO:0000256" key="4">
    <source>
        <dbReference type="ARBA" id="ARBA00022898"/>
    </source>
</evidence>
<name>A0ABS4SHC7_9PROT</name>
<evidence type="ECO:0000256" key="2">
    <source>
        <dbReference type="ARBA" id="ARBA00006966"/>
    </source>
</evidence>
<comment type="subunit">
    <text evidence="3">Homotetramer.</text>
</comment>
<dbReference type="Gene3D" id="3.40.640.10">
    <property type="entry name" value="Type I PLP-dependent aspartate aminotransferase-like (Major domain)"/>
    <property type="match status" value="1"/>
</dbReference>
<dbReference type="EC" id="4.1.2.48" evidence="5"/>
<comment type="catalytic activity">
    <reaction evidence="5">
        <text>L-threonine = acetaldehyde + glycine</text>
        <dbReference type="Rhea" id="RHEA:19625"/>
        <dbReference type="ChEBI" id="CHEBI:15343"/>
        <dbReference type="ChEBI" id="CHEBI:57305"/>
        <dbReference type="ChEBI" id="CHEBI:57926"/>
        <dbReference type="EC" id="4.1.2.48"/>
    </reaction>
</comment>
<comment type="catalytic activity">
    <reaction evidence="5">
        <text>L-allo-threonine = acetaldehyde + glycine</text>
        <dbReference type="Rhea" id="RHEA:26209"/>
        <dbReference type="ChEBI" id="CHEBI:15343"/>
        <dbReference type="ChEBI" id="CHEBI:57305"/>
        <dbReference type="ChEBI" id="CHEBI:58585"/>
        <dbReference type="EC" id="4.1.2.48"/>
    </reaction>
</comment>
<dbReference type="Proteomes" id="UP000781958">
    <property type="component" value="Unassembled WGS sequence"/>
</dbReference>
<dbReference type="SUPFAM" id="SSF53383">
    <property type="entry name" value="PLP-dependent transferases"/>
    <property type="match status" value="1"/>
</dbReference>
<evidence type="ECO:0000313" key="8">
    <source>
        <dbReference type="Proteomes" id="UP000781958"/>
    </source>
</evidence>
<feature type="domain" description="Aromatic amino acid beta-eliminating lyase/threonine aldolase" evidence="6">
    <location>
        <begin position="4"/>
        <end position="294"/>
    </location>
</feature>
<dbReference type="InterPro" id="IPR015422">
    <property type="entry name" value="PyrdxlP-dep_Trfase_small"/>
</dbReference>
<dbReference type="InterPro" id="IPR015421">
    <property type="entry name" value="PyrdxlP-dep_Trfase_major"/>
</dbReference>
<dbReference type="GO" id="GO:0004793">
    <property type="term" value="F:threonine aldolase activity"/>
    <property type="evidence" value="ECO:0007669"/>
    <property type="project" value="UniProtKB-EC"/>
</dbReference>